<evidence type="ECO:0000313" key="1">
    <source>
        <dbReference type="EMBL" id="CBH97005.1"/>
    </source>
</evidence>
<reference evidence="1" key="1">
    <citation type="submission" date="2009-10" db="EMBL/GenBank/DDBJ databases">
        <title>Diversity of trophic interactions inside an arsenic-rich microbial ecosystem.</title>
        <authorList>
            <person name="Bertin P.N."/>
            <person name="Heinrich-Salmeron A."/>
            <person name="Pelletier E."/>
            <person name="Goulhen-Chollet F."/>
            <person name="Arsene-Ploetze F."/>
            <person name="Gallien S."/>
            <person name="Calteau A."/>
            <person name="Vallenet D."/>
            <person name="Casiot C."/>
            <person name="Chane-Woon-Ming B."/>
            <person name="Giloteaux L."/>
            <person name="Barakat M."/>
            <person name="Bonnefoy V."/>
            <person name="Bruneel O."/>
            <person name="Chandler M."/>
            <person name="Cleiss J."/>
            <person name="Duran R."/>
            <person name="Elbaz-Poulichet F."/>
            <person name="Fonknechten N."/>
            <person name="Lauga B."/>
            <person name="Mornico D."/>
            <person name="Ortet P."/>
            <person name="Schaeffer C."/>
            <person name="Siguier P."/>
            <person name="Alexander Thil Smith A."/>
            <person name="Van Dorsselaer A."/>
            <person name="Weissenbach J."/>
            <person name="Medigue C."/>
            <person name="Le Paslier D."/>
        </authorList>
    </citation>
    <scope>NUCLEOTIDE SEQUENCE</scope>
</reference>
<protein>
    <submittedName>
        <fullName evidence="1">Uncharacterized protein</fullName>
    </submittedName>
</protein>
<sequence>MSEVVVIAVLHYQSGGAALRSVERFEHLADVPQQWAQHITATNNPQVIYAERVCIVYTPRTHQPFFNPQE</sequence>
<comment type="caution">
    <text evidence="1">The sequence shown here is derived from an EMBL/GenBank/DDBJ whole genome shotgun (WGS) entry which is preliminary data.</text>
</comment>
<dbReference type="EMBL" id="CABM01000040">
    <property type="protein sequence ID" value="CBH97005.1"/>
    <property type="molecule type" value="Genomic_DNA"/>
</dbReference>
<proteinExistence type="predicted"/>
<accession>E6PQ01</accession>
<name>E6PQ01_9ZZZZ</name>
<gene>
    <name evidence="1" type="ORF">CARN2_1615</name>
</gene>
<dbReference type="AlphaFoldDB" id="E6PQ01"/>
<organism evidence="1">
    <name type="scientific">mine drainage metagenome</name>
    <dbReference type="NCBI Taxonomy" id="410659"/>
    <lineage>
        <taxon>unclassified sequences</taxon>
        <taxon>metagenomes</taxon>
        <taxon>ecological metagenomes</taxon>
    </lineage>
</organism>